<dbReference type="OrthoDB" id="5293418at2"/>
<evidence type="ECO:0000256" key="2">
    <source>
        <dbReference type="SAM" id="SignalP"/>
    </source>
</evidence>
<feature type="signal peptide" evidence="2">
    <location>
        <begin position="1"/>
        <end position="21"/>
    </location>
</feature>
<reference evidence="3 4" key="1">
    <citation type="submission" date="2018-09" db="EMBL/GenBank/DDBJ databases">
        <title>Phylogeny of the Shewanellaceae, and recommendation for two new genera, Pseudoshewanella and Parashewanella.</title>
        <authorList>
            <person name="Wang G."/>
        </authorList>
    </citation>
    <scope>NUCLEOTIDE SEQUENCE [LARGE SCALE GENOMIC DNA]</scope>
    <source>
        <strain evidence="3 4">KCTC 22492</strain>
    </source>
</reference>
<dbReference type="AlphaFoldDB" id="A0A3A6UJ53"/>
<name>A0A3A6UJ53_9GAMM</name>
<feature type="chain" id="PRO_5017309691" evidence="2">
    <location>
        <begin position="22"/>
        <end position="546"/>
    </location>
</feature>
<feature type="transmembrane region" description="Helical" evidence="1">
    <location>
        <begin position="410"/>
        <end position="430"/>
    </location>
</feature>
<dbReference type="Pfam" id="PF13584">
    <property type="entry name" value="BatD"/>
    <property type="match status" value="1"/>
</dbReference>
<keyword evidence="4" id="KW-1185">Reference proteome</keyword>
<dbReference type="Proteomes" id="UP000273022">
    <property type="component" value="Unassembled WGS sequence"/>
</dbReference>
<accession>A0A3A6UJ53</accession>
<keyword evidence="2" id="KW-0732">Signal</keyword>
<keyword evidence="1" id="KW-1133">Transmembrane helix</keyword>
<gene>
    <name evidence="3" type="ORF">D5R81_01950</name>
</gene>
<keyword evidence="1" id="KW-0472">Membrane</keyword>
<keyword evidence="1" id="KW-0812">Transmembrane</keyword>
<evidence type="ECO:0000313" key="3">
    <source>
        <dbReference type="EMBL" id="RJY19139.1"/>
    </source>
</evidence>
<proteinExistence type="predicted"/>
<protein>
    <submittedName>
        <fullName evidence="3">Protein BatD</fullName>
    </submittedName>
</protein>
<evidence type="ECO:0000256" key="1">
    <source>
        <dbReference type="SAM" id="Phobius"/>
    </source>
</evidence>
<dbReference type="InterPro" id="IPR025738">
    <property type="entry name" value="BatD"/>
</dbReference>
<dbReference type="EMBL" id="QYYH01000007">
    <property type="protein sequence ID" value="RJY19139.1"/>
    <property type="molecule type" value="Genomic_DNA"/>
</dbReference>
<dbReference type="RefSeq" id="WP_121851976.1">
    <property type="nucleotide sequence ID" value="NZ_CP037952.1"/>
</dbReference>
<dbReference type="PANTHER" id="PTHR40940">
    <property type="entry name" value="PROTEIN BATD-RELATED"/>
    <property type="match status" value="1"/>
</dbReference>
<organism evidence="3 4">
    <name type="scientific">Parashewanella spongiae</name>
    <dbReference type="NCBI Taxonomy" id="342950"/>
    <lineage>
        <taxon>Bacteria</taxon>
        <taxon>Pseudomonadati</taxon>
        <taxon>Pseudomonadota</taxon>
        <taxon>Gammaproteobacteria</taxon>
        <taxon>Alteromonadales</taxon>
        <taxon>Shewanellaceae</taxon>
        <taxon>Parashewanella</taxon>
    </lineage>
</organism>
<sequence length="546" mass="60604">MVNRLIVIFLLLSSYTGSAFAVTKVEASVDRNPVAQGQYFALSIVVDDEVSGESLKTTSLLKDFIVGRTNVSRSTQIVNFNTAKETRWQILLAAKKKGIATIPSFTIDGVSSNPIALQVVSGNSPTSNKNDDVYIETELSHDQSYVGQLLLYKVKLFLAVDLQRGVLNAPLAEGAQVKQIGEDQDGTEIVNGRRFRVIKRTYGIIADKAGDLRIQSASFKGDVLVNTQQRRSMFSFNESRPVEIGTTTNTVKVLEKPAGYQGNWLVSDLVLLNEEWPQEQEEYELGAPITRTLKLLASNADDNSLPSIHYALPDSLKSYPEKPVRKTYVRNGNMVAELSLTEAIIPTKPGKFTLPELKVPWWNPQLKRQEYAVLPARTIMVKGGILPATIPTNSIPASDIQVENQYSAGYWPWATLLFACLWLVTLVTWFTKKPLTSEIKTTPATSSSLPLSHIEKEMKQAIKLKNYSAVLNAIQNYFSQKQNKNMNLTEITALSPLLAQIINKLQMARFGQKEVEITEQELSQAVKSAIDIQQNGQKSALIDLNP</sequence>
<comment type="caution">
    <text evidence="3">The sequence shown here is derived from an EMBL/GenBank/DDBJ whole genome shotgun (WGS) entry which is preliminary data.</text>
</comment>
<evidence type="ECO:0000313" key="4">
    <source>
        <dbReference type="Proteomes" id="UP000273022"/>
    </source>
</evidence>
<dbReference type="PANTHER" id="PTHR40940:SF1">
    <property type="entry name" value="PROTEIN BATD"/>
    <property type="match status" value="1"/>
</dbReference>